<evidence type="ECO:0000313" key="3">
    <source>
        <dbReference type="EMBL" id="KAK3317242.1"/>
    </source>
</evidence>
<reference evidence="3" key="1">
    <citation type="journal article" date="2023" name="Mol. Phylogenet. Evol.">
        <title>Genome-scale phylogeny and comparative genomics of the fungal order Sordariales.</title>
        <authorList>
            <person name="Hensen N."/>
            <person name="Bonometti L."/>
            <person name="Westerberg I."/>
            <person name="Brannstrom I.O."/>
            <person name="Guillou S."/>
            <person name="Cros-Aarteil S."/>
            <person name="Calhoun S."/>
            <person name="Haridas S."/>
            <person name="Kuo A."/>
            <person name="Mondo S."/>
            <person name="Pangilinan J."/>
            <person name="Riley R."/>
            <person name="LaButti K."/>
            <person name="Andreopoulos B."/>
            <person name="Lipzen A."/>
            <person name="Chen C."/>
            <person name="Yan M."/>
            <person name="Daum C."/>
            <person name="Ng V."/>
            <person name="Clum A."/>
            <person name="Steindorff A."/>
            <person name="Ohm R.A."/>
            <person name="Martin F."/>
            <person name="Silar P."/>
            <person name="Natvig D.O."/>
            <person name="Lalanne C."/>
            <person name="Gautier V."/>
            <person name="Ament-Velasquez S.L."/>
            <person name="Kruys A."/>
            <person name="Hutchinson M.I."/>
            <person name="Powell A.J."/>
            <person name="Barry K."/>
            <person name="Miller A.N."/>
            <person name="Grigoriev I.V."/>
            <person name="Debuchy R."/>
            <person name="Gladieux P."/>
            <person name="Hiltunen Thoren M."/>
            <person name="Johannesson H."/>
        </authorList>
    </citation>
    <scope>NUCLEOTIDE SEQUENCE</scope>
    <source>
        <strain evidence="3">SMH4131-1</strain>
    </source>
</reference>
<gene>
    <name evidence="3" type="ORF">B0T19DRAFT_468769</name>
</gene>
<reference evidence="3" key="2">
    <citation type="submission" date="2023-06" db="EMBL/GenBank/DDBJ databases">
        <authorList>
            <consortium name="Lawrence Berkeley National Laboratory"/>
            <person name="Haridas S."/>
            <person name="Hensen N."/>
            <person name="Bonometti L."/>
            <person name="Westerberg I."/>
            <person name="Brannstrom I.O."/>
            <person name="Guillou S."/>
            <person name="Cros-Aarteil S."/>
            <person name="Calhoun S."/>
            <person name="Kuo A."/>
            <person name="Mondo S."/>
            <person name="Pangilinan J."/>
            <person name="Riley R."/>
            <person name="Labutti K."/>
            <person name="Andreopoulos B."/>
            <person name="Lipzen A."/>
            <person name="Chen C."/>
            <person name="Yanf M."/>
            <person name="Daum C."/>
            <person name="Ng V."/>
            <person name="Clum A."/>
            <person name="Steindorff A."/>
            <person name="Ohm R."/>
            <person name="Martin F."/>
            <person name="Silar P."/>
            <person name="Natvig D."/>
            <person name="Lalanne C."/>
            <person name="Gautier V."/>
            <person name="Ament-Velasquez S.L."/>
            <person name="Kruys A."/>
            <person name="Hutchinson M.I."/>
            <person name="Powell A.J."/>
            <person name="Barry K."/>
            <person name="Miller A.N."/>
            <person name="Grigoriev I.V."/>
            <person name="Debuchy R."/>
            <person name="Gladieux P."/>
            <person name="Thoren M.H."/>
            <person name="Johannesson H."/>
        </authorList>
    </citation>
    <scope>NUCLEOTIDE SEQUENCE</scope>
    <source>
        <strain evidence="3">SMH4131-1</strain>
    </source>
</reference>
<keyword evidence="1" id="KW-0732">Signal</keyword>
<feature type="chain" id="PRO_5042025052" evidence="1">
    <location>
        <begin position="20"/>
        <end position="192"/>
    </location>
</feature>
<dbReference type="InterPro" id="IPR029226">
    <property type="entry name" value="Ecp2-like"/>
</dbReference>
<protein>
    <submittedName>
        <fullName evidence="3">Necrosis-inducing factor-domain-containing protein</fullName>
    </submittedName>
</protein>
<evidence type="ECO:0000313" key="4">
    <source>
        <dbReference type="Proteomes" id="UP001286456"/>
    </source>
</evidence>
<dbReference type="Pfam" id="PF14856">
    <property type="entry name" value="Hce2"/>
    <property type="match status" value="1"/>
</dbReference>
<organism evidence="3 4">
    <name type="scientific">Cercophora scortea</name>
    <dbReference type="NCBI Taxonomy" id="314031"/>
    <lineage>
        <taxon>Eukaryota</taxon>
        <taxon>Fungi</taxon>
        <taxon>Dikarya</taxon>
        <taxon>Ascomycota</taxon>
        <taxon>Pezizomycotina</taxon>
        <taxon>Sordariomycetes</taxon>
        <taxon>Sordariomycetidae</taxon>
        <taxon>Sordariales</taxon>
        <taxon>Lasiosphaeriaceae</taxon>
        <taxon>Cercophora</taxon>
    </lineage>
</organism>
<feature type="signal peptide" evidence="1">
    <location>
        <begin position="1"/>
        <end position="19"/>
    </location>
</feature>
<comment type="caution">
    <text evidence="3">The sequence shown here is derived from an EMBL/GenBank/DDBJ whole genome shotgun (WGS) entry which is preliminary data.</text>
</comment>
<dbReference type="EMBL" id="JAUEPO010000007">
    <property type="protein sequence ID" value="KAK3317242.1"/>
    <property type="molecule type" value="Genomic_DNA"/>
</dbReference>
<accession>A0AAE0I2B2</accession>
<dbReference type="AlphaFoldDB" id="A0AAE0I2B2"/>
<feature type="domain" description="Ecp2 effector protein-like" evidence="2">
    <location>
        <begin position="73"/>
        <end position="174"/>
    </location>
</feature>
<evidence type="ECO:0000259" key="2">
    <source>
        <dbReference type="Pfam" id="PF14856"/>
    </source>
</evidence>
<proteinExistence type="predicted"/>
<name>A0AAE0I2B2_9PEZI</name>
<dbReference type="Proteomes" id="UP001286456">
    <property type="component" value="Unassembled WGS sequence"/>
</dbReference>
<sequence length="192" mass="20437">MLLAKLTLAVFAAAASVQSLPACAHAPTTAITTTATLPHSTTASVNMIASPTINSTFSFHASHKASDNDWVNDCDSYTYVNQVSQLSPLVSDCQVIIENIINGGEWTVFEAFRHQLVQYGTCAFSVQGLGALGVVQFLVGNSDISDVISESVFRFAWKDPHGNLLVGAKGNMNCQGTLSSGVEPVLWGIYHT</sequence>
<keyword evidence="4" id="KW-1185">Reference proteome</keyword>
<evidence type="ECO:0000256" key="1">
    <source>
        <dbReference type="SAM" id="SignalP"/>
    </source>
</evidence>